<comment type="caution">
    <text evidence="1">The sequence shown here is derived from an EMBL/GenBank/DDBJ whole genome shotgun (WGS) entry which is preliminary data.</text>
</comment>
<protein>
    <recommendedName>
        <fullName evidence="3">SRPBCC domain-containing protein</fullName>
    </recommendedName>
</protein>
<reference evidence="1 2" key="1">
    <citation type="submission" date="2018-07" db="EMBL/GenBank/DDBJ databases">
        <title>Halioglobus sp. genome submission.</title>
        <authorList>
            <person name="Ye M.-Q."/>
            <person name="Du Z.-J."/>
        </authorList>
    </citation>
    <scope>NUCLEOTIDE SEQUENCE [LARGE SCALE GENOMIC DNA]</scope>
    <source>
        <strain evidence="1 2">U0301</strain>
    </source>
</reference>
<dbReference type="SUPFAM" id="SSF55961">
    <property type="entry name" value="Bet v1-like"/>
    <property type="match status" value="1"/>
</dbReference>
<evidence type="ECO:0000313" key="2">
    <source>
        <dbReference type="Proteomes" id="UP000265509"/>
    </source>
</evidence>
<dbReference type="OrthoDB" id="191189at2"/>
<organism evidence="1 2">
    <name type="scientific">Seongchinamella sediminis</name>
    <dbReference type="NCBI Taxonomy" id="2283635"/>
    <lineage>
        <taxon>Bacteria</taxon>
        <taxon>Pseudomonadati</taxon>
        <taxon>Pseudomonadota</taxon>
        <taxon>Gammaproteobacteria</taxon>
        <taxon>Cellvibrionales</taxon>
        <taxon>Halieaceae</taxon>
        <taxon>Seongchinamella</taxon>
    </lineage>
</organism>
<dbReference type="AlphaFoldDB" id="A0A3L7E0M3"/>
<name>A0A3L7E0M3_9GAMM</name>
<evidence type="ECO:0000313" key="1">
    <source>
        <dbReference type="EMBL" id="RLQ23056.1"/>
    </source>
</evidence>
<proteinExistence type="predicted"/>
<dbReference type="Gene3D" id="3.30.530.20">
    <property type="match status" value="1"/>
</dbReference>
<sequence length="47" mass="5144">MSETIRISSDTVEIDAPAELVWQVIVDFASYPQWNGCARASIFAPAS</sequence>
<accession>A0A3L7E0M3</accession>
<keyword evidence="2" id="KW-1185">Reference proteome</keyword>
<dbReference type="InterPro" id="IPR023393">
    <property type="entry name" value="START-like_dom_sf"/>
</dbReference>
<dbReference type="EMBL" id="QRAN01000003">
    <property type="protein sequence ID" value="RLQ23056.1"/>
    <property type="molecule type" value="Genomic_DNA"/>
</dbReference>
<dbReference type="Proteomes" id="UP000265509">
    <property type="component" value="Unassembled WGS sequence"/>
</dbReference>
<gene>
    <name evidence="1" type="ORF">DWB85_03500</name>
</gene>
<evidence type="ECO:0008006" key="3">
    <source>
        <dbReference type="Google" id="ProtNLM"/>
    </source>
</evidence>
<dbReference type="RefSeq" id="WP_117952824.1">
    <property type="nucleotide sequence ID" value="NZ_QRAN01000003.1"/>
</dbReference>